<dbReference type="GO" id="GO:0043386">
    <property type="term" value="P:mycotoxin biosynthetic process"/>
    <property type="evidence" value="ECO:0007669"/>
    <property type="project" value="InterPro"/>
</dbReference>
<evidence type="ECO:0000313" key="3">
    <source>
        <dbReference type="EMBL" id="KAA8645276.1"/>
    </source>
</evidence>
<dbReference type="RefSeq" id="XP_033424637.1">
    <property type="nucleotide sequence ID" value="XM_033571322.1"/>
</dbReference>
<dbReference type="InterPro" id="IPR021765">
    <property type="entry name" value="UstYa-like"/>
</dbReference>
<dbReference type="Proteomes" id="UP000324241">
    <property type="component" value="Unassembled WGS sequence"/>
</dbReference>
<sequence>MLGLFKSLFSKNSTLRYDRLGSEDDESSPSSRSLPEWQKKTPTISSKLGWTDRSSSVSLFWVNMFLLGVSGLLFAGSLKQKPNSNDSVQNLISIPSPVLDDVGISFSVKRMNATLFPRDPPSIFRREPSAEVDDAWMRIIDTRPIPLSRADVLAIGKDPAQSVRLSSDFGLGPEVYAGRIDVFHQLHCLDALRREAYFDHYYGQKYPGGFNDTDQHHRYHLSHCIYMLLQNILCNANTDIYTHFWTDAVEHPWPDFNIPHKCRDFSAILDWQNKHAVNEEMFVGMKRPDDQRPHRMSSHFKKTENPVLYGDLDDNAYDGENA</sequence>
<dbReference type="AlphaFoldDB" id="A0A5M9MHJ1"/>
<evidence type="ECO:0000256" key="1">
    <source>
        <dbReference type="ARBA" id="ARBA00035112"/>
    </source>
</evidence>
<evidence type="ECO:0008006" key="5">
    <source>
        <dbReference type="Google" id="ProtNLM"/>
    </source>
</evidence>
<dbReference type="EMBL" id="QUQM01000007">
    <property type="protein sequence ID" value="KAA8645276.1"/>
    <property type="molecule type" value="Genomic_DNA"/>
</dbReference>
<accession>A0A5M9MHJ1</accession>
<evidence type="ECO:0000256" key="2">
    <source>
        <dbReference type="SAM" id="MobiDB-lite"/>
    </source>
</evidence>
<comment type="similarity">
    <text evidence="1">Belongs to the ustYa family.</text>
</comment>
<dbReference type="PANTHER" id="PTHR33365:SF14">
    <property type="entry name" value="TAT PATHWAY SIGNAL SEQUENCE"/>
    <property type="match status" value="1"/>
</dbReference>
<dbReference type="GeneID" id="54329397"/>
<comment type="caution">
    <text evidence="3">The sequence shown here is derived from an EMBL/GenBank/DDBJ whole genome shotgun (WGS) entry which is preliminary data.</text>
</comment>
<gene>
    <name evidence="3" type="ORF">ATNIH1004_006695</name>
</gene>
<name>A0A5M9MHJ1_9EURO</name>
<protein>
    <recommendedName>
        <fullName evidence="5">Tat pathway signal sequence</fullName>
    </recommendedName>
</protein>
<dbReference type="Pfam" id="PF11807">
    <property type="entry name" value="UstYa"/>
    <property type="match status" value="1"/>
</dbReference>
<dbReference type="VEuPathDB" id="FungiDB:EYZ11_005402"/>
<feature type="region of interest" description="Disordered" evidence="2">
    <location>
        <begin position="19"/>
        <end position="38"/>
    </location>
</feature>
<evidence type="ECO:0000313" key="4">
    <source>
        <dbReference type="Proteomes" id="UP000324241"/>
    </source>
</evidence>
<dbReference type="PANTHER" id="PTHR33365">
    <property type="entry name" value="YALI0B05434P"/>
    <property type="match status" value="1"/>
</dbReference>
<organism evidence="3 4">
    <name type="scientific">Aspergillus tanneri</name>
    <dbReference type="NCBI Taxonomy" id="1220188"/>
    <lineage>
        <taxon>Eukaryota</taxon>
        <taxon>Fungi</taxon>
        <taxon>Dikarya</taxon>
        <taxon>Ascomycota</taxon>
        <taxon>Pezizomycotina</taxon>
        <taxon>Eurotiomycetes</taxon>
        <taxon>Eurotiomycetidae</taxon>
        <taxon>Eurotiales</taxon>
        <taxon>Aspergillaceae</taxon>
        <taxon>Aspergillus</taxon>
        <taxon>Aspergillus subgen. Circumdati</taxon>
    </lineage>
</organism>
<proteinExistence type="inferred from homology"/>
<reference evidence="3 4" key="1">
    <citation type="submission" date="2019-08" db="EMBL/GenBank/DDBJ databases">
        <title>The genome sequence of a newly discovered highly antifungal drug resistant Aspergillus species, Aspergillus tanneri NIH 1004.</title>
        <authorList>
            <person name="Mounaud S."/>
            <person name="Singh I."/>
            <person name="Joardar V."/>
            <person name="Pakala S."/>
            <person name="Pakala S."/>
            <person name="Venepally P."/>
            <person name="Chung J.K."/>
            <person name="Losada L."/>
            <person name="Nierman W.C."/>
        </authorList>
    </citation>
    <scope>NUCLEOTIDE SEQUENCE [LARGE SCALE GENOMIC DNA]</scope>
    <source>
        <strain evidence="3 4">NIH1004</strain>
    </source>
</reference>
<dbReference type="OrthoDB" id="3687641at2759"/>